<proteinExistence type="predicted"/>
<protein>
    <submittedName>
        <fullName evidence="1">Uncharacterized protein</fullName>
    </submittedName>
</protein>
<keyword evidence="2" id="KW-1185">Reference proteome</keyword>
<dbReference type="PANTHER" id="PTHR11439">
    <property type="entry name" value="GAG-POL-RELATED RETROTRANSPOSON"/>
    <property type="match status" value="1"/>
</dbReference>
<dbReference type="AlphaFoldDB" id="A0AAF0QXS6"/>
<evidence type="ECO:0000313" key="1">
    <source>
        <dbReference type="EMBL" id="WMV32412.1"/>
    </source>
</evidence>
<dbReference type="EMBL" id="CP133617">
    <property type="protein sequence ID" value="WMV32412.1"/>
    <property type="molecule type" value="Genomic_DNA"/>
</dbReference>
<dbReference type="Proteomes" id="UP001234989">
    <property type="component" value="Chromosome 6"/>
</dbReference>
<dbReference type="CDD" id="cd09272">
    <property type="entry name" value="RNase_HI_RT_Ty1"/>
    <property type="match status" value="1"/>
</dbReference>
<gene>
    <name evidence="1" type="ORF">MTR67_025797</name>
</gene>
<evidence type="ECO:0000313" key="2">
    <source>
        <dbReference type="Proteomes" id="UP001234989"/>
    </source>
</evidence>
<dbReference type="PANTHER" id="PTHR11439:SF452">
    <property type="entry name" value="REVERSE TRANSCRIPTASE TY1_COPIA-TYPE DOMAIN-CONTAINING PROTEIN"/>
    <property type="match status" value="1"/>
</dbReference>
<name>A0AAF0QXS6_SOLVR</name>
<reference evidence="1" key="1">
    <citation type="submission" date="2023-08" db="EMBL/GenBank/DDBJ databases">
        <title>A de novo genome assembly of Solanum verrucosum Schlechtendal, a Mexican diploid species geographically isolated from the other diploid A-genome species in potato relatives.</title>
        <authorList>
            <person name="Hosaka K."/>
        </authorList>
    </citation>
    <scope>NUCLEOTIDE SEQUENCE</scope>
    <source>
        <tissue evidence="1">Young leaves</tissue>
    </source>
</reference>
<organism evidence="1 2">
    <name type="scientific">Solanum verrucosum</name>
    <dbReference type="NCBI Taxonomy" id="315347"/>
    <lineage>
        <taxon>Eukaryota</taxon>
        <taxon>Viridiplantae</taxon>
        <taxon>Streptophyta</taxon>
        <taxon>Embryophyta</taxon>
        <taxon>Tracheophyta</taxon>
        <taxon>Spermatophyta</taxon>
        <taxon>Magnoliopsida</taxon>
        <taxon>eudicotyledons</taxon>
        <taxon>Gunneridae</taxon>
        <taxon>Pentapetalae</taxon>
        <taxon>asterids</taxon>
        <taxon>lamiids</taxon>
        <taxon>Solanales</taxon>
        <taxon>Solanaceae</taxon>
        <taxon>Solanoideae</taxon>
        <taxon>Solaneae</taxon>
        <taxon>Solanum</taxon>
    </lineage>
</organism>
<sequence length="95" mass="10902">MKIRDLTINIEFKFQEWNKIMRVLDNTRKTKLSVFCDADWASCPNTKRVVSGFLVKHGDSLISYKSKKQGVVSRILAEAEYRSGVDHNIVEVIGK</sequence>
<accession>A0AAF0QXS6</accession>